<dbReference type="CDD" id="cd01949">
    <property type="entry name" value="GGDEF"/>
    <property type="match status" value="1"/>
</dbReference>
<keyword evidence="2" id="KW-1133">Transmembrane helix</keyword>
<dbReference type="PANTHER" id="PTHR45138:SF9">
    <property type="entry name" value="DIGUANYLATE CYCLASE DGCM-RELATED"/>
    <property type="match status" value="1"/>
</dbReference>
<dbReference type="SMART" id="SM00267">
    <property type="entry name" value="GGDEF"/>
    <property type="match status" value="1"/>
</dbReference>
<evidence type="ECO:0000313" key="5">
    <source>
        <dbReference type="Proteomes" id="UP001164718"/>
    </source>
</evidence>
<feature type="transmembrane region" description="Helical" evidence="2">
    <location>
        <begin position="273"/>
        <end position="290"/>
    </location>
</feature>
<dbReference type="SUPFAM" id="SSF55073">
    <property type="entry name" value="Nucleotide cyclase"/>
    <property type="match status" value="1"/>
</dbReference>
<evidence type="ECO:0000313" key="4">
    <source>
        <dbReference type="EMBL" id="WAA09040.1"/>
    </source>
</evidence>
<keyword evidence="5" id="KW-1185">Reference proteome</keyword>
<feature type="transmembrane region" description="Helical" evidence="2">
    <location>
        <begin position="136"/>
        <end position="156"/>
    </location>
</feature>
<organism evidence="4 5">
    <name type="scientific">Fervidibacillus albus</name>
    <dbReference type="NCBI Taxonomy" id="2980026"/>
    <lineage>
        <taxon>Bacteria</taxon>
        <taxon>Bacillati</taxon>
        <taxon>Bacillota</taxon>
        <taxon>Bacilli</taxon>
        <taxon>Bacillales</taxon>
        <taxon>Bacillaceae</taxon>
        <taxon>Fervidibacillus</taxon>
    </lineage>
</organism>
<dbReference type="Gene3D" id="3.30.70.270">
    <property type="match status" value="1"/>
</dbReference>
<dbReference type="AlphaFoldDB" id="A0A9E8LSY9"/>
<protein>
    <submittedName>
        <fullName evidence="4">GGDEF domain-containing protein</fullName>
    </submittedName>
</protein>
<dbReference type="EMBL" id="CP106878">
    <property type="protein sequence ID" value="WAA09040.1"/>
    <property type="molecule type" value="Genomic_DNA"/>
</dbReference>
<dbReference type="InterPro" id="IPR043128">
    <property type="entry name" value="Rev_trsase/Diguanyl_cyclase"/>
</dbReference>
<dbReference type="PANTHER" id="PTHR45138">
    <property type="entry name" value="REGULATORY COMPONENTS OF SENSORY TRANSDUCTION SYSTEM"/>
    <property type="match status" value="1"/>
</dbReference>
<feature type="transmembrane region" description="Helical" evidence="2">
    <location>
        <begin position="202"/>
        <end position="224"/>
    </location>
</feature>
<feature type="domain" description="GGDEF" evidence="3">
    <location>
        <begin position="388"/>
        <end position="519"/>
    </location>
</feature>
<dbReference type="GO" id="GO:0052621">
    <property type="term" value="F:diguanylate cyclase activity"/>
    <property type="evidence" value="ECO:0007669"/>
    <property type="project" value="TreeGrafter"/>
</dbReference>
<dbReference type="NCBIfam" id="TIGR00254">
    <property type="entry name" value="GGDEF"/>
    <property type="match status" value="1"/>
</dbReference>
<feature type="transmembrane region" description="Helical" evidence="2">
    <location>
        <begin position="296"/>
        <end position="314"/>
    </location>
</feature>
<feature type="transmembrane region" description="Helical" evidence="2">
    <location>
        <begin position="230"/>
        <end position="252"/>
    </location>
</feature>
<gene>
    <name evidence="4" type="ORF">OE104_10600</name>
</gene>
<dbReference type="RefSeq" id="WP_275416825.1">
    <property type="nucleotide sequence ID" value="NZ_CP106878.1"/>
</dbReference>
<feature type="transmembrane region" description="Helical" evidence="2">
    <location>
        <begin position="168"/>
        <end position="190"/>
    </location>
</feature>
<dbReference type="FunFam" id="3.30.70.270:FF:000001">
    <property type="entry name" value="Diguanylate cyclase domain protein"/>
    <property type="match status" value="1"/>
</dbReference>
<name>A0A9E8LSY9_9BACI</name>
<feature type="transmembrane region" description="Helical" evidence="2">
    <location>
        <begin position="100"/>
        <end position="124"/>
    </location>
</feature>
<feature type="coiled-coil region" evidence="1">
    <location>
        <begin position="319"/>
        <end position="353"/>
    </location>
</feature>
<reference evidence="4" key="1">
    <citation type="submission" date="2022-09" db="EMBL/GenBank/DDBJ databases">
        <title>Complete Genomes of Fervidibacillus albus and Fervidibacillus halotolerans isolated from tidal flat sediments.</title>
        <authorList>
            <person name="Kwon K.K."/>
            <person name="Yang S.-H."/>
            <person name="Park M.J."/>
            <person name="Oh H.-M."/>
        </authorList>
    </citation>
    <scope>NUCLEOTIDE SEQUENCE</scope>
    <source>
        <strain evidence="4">MEBiC13591</strain>
    </source>
</reference>
<keyword evidence="1" id="KW-0175">Coiled coil</keyword>
<feature type="transmembrane region" description="Helical" evidence="2">
    <location>
        <begin position="37"/>
        <end position="57"/>
    </location>
</feature>
<dbReference type="InterPro" id="IPR000160">
    <property type="entry name" value="GGDEF_dom"/>
</dbReference>
<evidence type="ECO:0000259" key="3">
    <source>
        <dbReference type="PROSITE" id="PS50887"/>
    </source>
</evidence>
<feature type="transmembrane region" description="Helical" evidence="2">
    <location>
        <begin position="69"/>
        <end position="94"/>
    </location>
</feature>
<keyword evidence="2" id="KW-0472">Membrane</keyword>
<dbReference type="KEGG" id="faf:OE104_10600"/>
<dbReference type="Pfam" id="PF00990">
    <property type="entry name" value="GGDEF"/>
    <property type="match status" value="1"/>
</dbReference>
<proteinExistence type="predicted"/>
<keyword evidence="2" id="KW-0812">Transmembrane</keyword>
<evidence type="ECO:0000256" key="1">
    <source>
        <dbReference type="SAM" id="Coils"/>
    </source>
</evidence>
<dbReference type="PROSITE" id="PS50887">
    <property type="entry name" value="GGDEF"/>
    <property type="match status" value="1"/>
</dbReference>
<dbReference type="Proteomes" id="UP001164718">
    <property type="component" value="Chromosome"/>
</dbReference>
<dbReference type="InterPro" id="IPR050469">
    <property type="entry name" value="Diguanylate_Cyclase"/>
</dbReference>
<sequence>MSTKNTFLKPNAFLLFIVIYTTVYFILILLFRENKFQQFSIGIWSLLSPAITSMLLYRQWKREDQRERMFWGFLFFGSISYFIGQCLTTVYHFLFFNDPSYPSIVDIFFLLHLILFLLGFISFVSRYENKIGMSVVFTDIFITIIVLSIICWLLFIEPIYSLNPAPRFEIIVSIAYPLFALLILFGLFHIRFLLNSKPFSSLTMNSLTVATFLNYVTNCLFLYFSANDLYSFGSILDPLWSLALLLIGLSSLSNQPVYDNRTFAWVKKYLNQNTLHIMSIIALSILFVPHVLTTDVFLFLFVVGILLILFRQFLMLKQNKELTRLLNETMRKLEVKNEKLKKTVRKLESLNRLREMEAKTDYLTGVYNRRFIEQLMHAFIKDADCHATPFSVLLIDVDHFKSVNDKFGHDLGDKILFKFAYLLQRTIRKSDVVGRLGGEEFIVLLPNTETNTAFEIGEQLRQYIEQYIFHFDEIEIHITISVGVASWKPGDTFDDLYKRVDHALYEAKNTRNKVVCHTS</sequence>
<dbReference type="InterPro" id="IPR029787">
    <property type="entry name" value="Nucleotide_cyclase"/>
</dbReference>
<evidence type="ECO:0000256" key="2">
    <source>
        <dbReference type="SAM" id="Phobius"/>
    </source>
</evidence>
<feature type="transmembrane region" description="Helical" evidence="2">
    <location>
        <begin position="12"/>
        <end position="31"/>
    </location>
</feature>
<accession>A0A9E8LSY9</accession>